<protein>
    <submittedName>
        <fullName evidence="1">Uncharacterized protein</fullName>
    </submittedName>
</protein>
<dbReference type="Gene3D" id="1.10.287.1080">
    <property type="entry name" value="MazG-like"/>
    <property type="match status" value="1"/>
</dbReference>
<reference evidence="1" key="1">
    <citation type="journal article" date="2014" name="Front. Microbiol.">
        <title>High frequency of phylogenetically diverse reductive dehalogenase-homologous genes in deep subseafloor sedimentary metagenomes.</title>
        <authorList>
            <person name="Kawai M."/>
            <person name="Futagami T."/>
            <person name="Toyoda A."/>
            <person name="Takaki Y."/>
            <person name="Nishi S."/>
            <person name="Hori S."/>
            <person name="Arai W."/>
            <person name="Tsubouchi T."/>
            <person name="Morono Y."/>
            <person name="Uchiyama I."/>
            <person name="Ito T."/>
            <person name="Fujiyama A."/>
            <person name="Inagaki F."/>
            <person name="Takami H."/>
        </authorList>
    </citation>
    <scope>NUCLEOTIDE SEQUENCE</scope>
    <source>
        <strain evidence="1">Expedition CK06-06</strain>
    </source>
</reference>
<organism evidence="1">
    <name type="scientific">marine sediment metagenome</name>
    <dbReference type="NCBI Taxonomy" id="412755"/>
    <lineage>
        <taxon>unclassified sequences</taxon>
        <taxon>metagenomes</taxon>
        <taxon>ecological metagenomes</taxon>
    </lineage>
</organism>
<name>X0XI15_9ZZZZ</name>
<gene>
    <name evidence="1" type="ORF">S01H1_63368</name>
</gene>
<evidence type="ECO:0000313" key="1">
    <source>
        <dbReference type="EMBL" id="GAG35012.1"/>
    </source>
</evidence>
<dbReference type="SUPFAM" id="SSF101386">
    <property type="entry name" value="all-alpha NTP pyrophosphatases"/>
    <property type="match status" value="1"/>
</dbReference>
<dbReference type="AlphaFoldDB" id="X0XI15"/>
<dbReference type="CDD" id="cd11542">
    <property type="entry name" value="NTP-PPase_u5"/>
    <property type="match status" value="1"/>
</dbReference>
<sequence length="129" mass="14463">MSLENLHELSSLDEFVGVCHEQSVNGGWWDGFCSLNEEAQLNVLGTKIALIHSETSEMMEGLRKGKMDDHLPHRTQEEVEAADIFIRLADYCGRRNIQLPIIVIEKATYNADRADHKSAHRAAAGGKKF</sequence>
<dbReference type="EMBL" id="BARS01041693">
    <property type="protein sequence ID" value="GAG35012.1"/>
    <property type="molecule type" value="Genomic_DNA"/>
</dbReference>
<comment type="caution">
    <text evidence="1">The sequence shown here is derived from an EMBL/GenBank/DDBJ whole genome shotgun (WGS) entry which is preliminary data.</text>
</comment>
<proteinExistence type="predicted"/>
<accession>X0XI15</accession>